<dbReference type="PANTHER" id="PTHR43031">
    <property type="entry name" value="FAD-DEPENDENT OXIDOREDUCTASE"/>
    <property type="match status" value="1"/>
</dbReference>
<dbReference type="InterPro" id="IPR001763">
    <property type="entry name" value="Rhodanese-like_dom"/>
</dbReference>
<gene>
    <name evidence="3" type="ORF">ENW96_10690</name>
</gene>
<dbReference type="SUPFAM" id="SSF52821">
    <property type="entry name" value="Rhodanese/Cell cycle control phosphatase"/>
    <property type="match status" value="1"/>
</dbReference>
<keyword evidence="1" id="KW-1133">Transmembrane helix</keyword>
<keyword evidence="1" id="KW-0472">Membrane</keyword>
<dbReference type="CDD" id="cd00158">
    <property type="entry name" value="RHOD"/>
    <property type="match status" value="1"/>
</dbReference>
<feature type="transmembrane region" description="Helical" evidence="1">
    <location>
        <begin position="12"/>
        <end position="31"/>
    </location>
</feature>
<dbReference type="EMBL" id="DTMF01000263">
    <property type="protein sequence ID" value="HGF34836.1"/>
    <property type="molecule type" value="Genomic_DNA"/>
</dbReference>
<evidence type="ECO:0000313" key="3">
    <source>
        <dbReference type="EMBL" id="HGF34836.1"/>
    </source>
</evidence>
<evidence type="ECO:0000259" key="2">
    <source>
        <dbReference type="PROSITE" id="PS50206"/>
    </source>
</evidence>
<dbReference type="AlphaFoldDB" id="A0A7C3UYS5"/>
<dbReference type="SMART" id="SM00450">
    <property type="entry name" value="RHOD"/>
    <property type="match status" value="1"/>
</dbReference>
<comment type="caution">
    <text evidence="3">The sequence shown here is derived from an EMBL/GenBank/DDBJ whole genome shotgun (WGS) entry which is preliminary data.</text>
</comment>
<accession>A0A7C3UYS5</accession>
<keyword evidence="1" id="KW-0812">Transmembrane</keyword>
<dbReference type="Pfam" id="PF00581">
    <property type="entry name" value="Rhodanese"/>
    <property type="match status" value="1"/>
</dbReference>
<dbReference type="InterPro" id="IPR050229">
    <property type="entry name" value="GlpE_sulfurtransferase"/>
</dbReference>
<evidence type="ECO:0000256" key="1">
    <source>
        <dbReference type="SAM" id="Phobius"/>
    </source>
</evidence>
<proteinExistence type="predicted"/>
<feature type="domain" description="Rhodanese" evidence="2">
    <location>
        <begin position="74"/>
        <end position="171"/>
    </location>
</feature>
<dbReference type="PANTHER" id="PTHR43031:SF1">
    <property type="entry name" value="PYRIDINE NUCLEOTIDE-DISULPHIDE OXIDOREDUCTASE"/>
    <property type="match status" value="1"/>
</dbReference>
<organism evidence="3">
    <name type="scientific">Desulfobacca acetoxidans</name>
    <dbReference type="NCBI Taxonomy" id="60893"/>
    <lineage>
        <taxon>Bacteria</taxon>
        <taxon>Pseudomonadati</taxon>
        <taxon>Thermodesulfobacteriota</taxon>
        <taxon>Desulfobaccia</taxon>
        <taxon>Desulfobaccales</taxon>
        <taxon>Desulfobaccaceae</taxon>
        <taxon>Desulfobacca</taxon>
    </lineage>
</organism>
<dbReference type="PROSITE" id="PS50206">
    <property type="entry name" value="RHODANESE_3"/>
    <property type="match status" value="1"/>
</dbReference>
<dbReference type="InterPro" id="IPR036873">
    <property type="entry name" value="Rhodanese-like_dom_sf"/>
</dbReference>
<protein>
    <submittedName>
        <fullName evidence="3">Rhodanese-like domain-containing protein</fullName>
    </submittedName>
</protein>
<name>A0A7C3UYS5_9BACT</name>
<reference evidence="3" key="1">
    <citation type="journal article" date="2020" name="mSystems">
        <title>Genome- and Community-Level Interaction Insights into Carbon Utilization and Element Cycling Functions of Hydrothermarchaeota in Hydrothermal Sediment.</title>
        <authorList>
            <person name="Zhou Z."/>
            <person name="Liu Y."/>
            <person name="Xu W."/>
            <person name="Pan J."/>
            <person name="Luo Z.H."/>
            <person name="Li M."/>
        </authorList>
    </citation>
    <scope>NUCLEOTIDE SEQUENCE [LARGE SCALE GENOMIC DNA]</scope>
    <source>
        <strain evidence="3">SpSt-897</strain>
    </source>
</reference>
<sequence>MKQAGTALHRDILWAGYLLLLGVLFGLLYQWPLVKTAWQGDLNAFLDKMAEQRRAAEFKGIPVVKLEEAHELWQKGDTLFVDVRSPEEFAELHVAGAVNLPEEKLENLKDMQDSGFWGIPRNRRILVYCSTVRCNSSLKAARRLQNLGFTEVMAFLGGFQAWDEAGYEVDSSR</sequence>
<dbReference type="Gene3D" id="3.40.250.10">
    <property type="entry name" value="Rhodanese-like domain"/>
    <property type="match status" value="1"/>
</dbReference>